<organism evidence="2 3">
    <name type="scientific">Mollisia scopiformis</name>
    <name type="common">Conifer needle endophyte fungus</name>
    <name type="synonym">Phialocephala scopiformis</name>
    <dbReference type="NCBI Taxonomy" id="149040"/>
    <lineage>
        <taxon>Eukaryota</taxon>
        <taxon>Fungi</taxon>
        <taxon>Dikarya</taxon>
        <taxon>Ascomycota</taxon>
        <taxon>Pezizomycotina</taxon>
        <taxon>Leotiomycetes</taxon>
        <taxon>Helotiales</taxon>
        <taxon>Mollisiaceae</taxon>
        <taxon>Mollisia</taxon>
    </lineage>
</organism>
<keyword evidence="3" id="KW-1185">Reference proteome</keyword>
<dbReference type="RefSeq" id="XP_018067546.1">
    <property type="nucleotide sequence ID" value="XM_018205439.1"/>
</dbReference>
<accession>A0A194WZ09</accession>
<dbReference type="Proteomes" id="UP000070700">
    <property type="component" value="Unassembled WGS sequence"/>
</dbReference>
<feature type="signal peptide" evidence="1">
    <location>
        <begin position="1"/>
        <end position="21"/>
    </location>
</feature>
<dbReference type="KEGG" id="psco:LY89DRAFT_154016"/>
<evidence type="ECO:0000313" key="2">
    <source>
        <dbReference type="EMBL" id="KUJ13191.1"/>
    </source>
</evidence>
<reference evidence="2 3" key="1">
    <citation type="submission" date="2015-10" db="EMBL/GenBank/DDBJ databases">
        <title>Full genome of DAOMC 229536 Phialocephala scopiformis, a fungal endophyte of spruce producing the potent anti-insectan compound rugulosin.</title>
        <authorList>
            <consortium name="DOE Joint Genome Institute"/>
            <person name="Walker A.K."/>
            <person name="Frasz S.L."/>
            <person name="Seifert K.A."/>
            <person name="Miller J.D."/>
            <person name="Mondo S.J."/>
            <person name="Labutti K."/>
            <person name="Lipzen A."/>
            <person name="Dockter R."/>
            <person name="Kennedy M."/>
            <person name="Grigoriev I.V."/>
            <person name="Spatafora J.W."/>
        </authorList>
    </citation>
    <scope>NUCLEOTIDE SEQUENCE [LARGE SCALE GENOMIC DNA]</scope>
    <source>
        <strain evidence="2 3">CBS 120377</strain>
    </source>
</reference>
<dbReference type="GeneID" id="28815165"/>
<name>A0A194WZ09_MOLSC</name>
<keyword evidence="1" id="KW-0732">Signal</keyword>
<evidence type="ECO:0000313" key="3">
    <source>
        <dbReference type="Proteomes" id="UP000070700"/>
    </source>
</evidence>
<sequence length="145" mass="16293">MLVSLLHIGLLSHLCSNFGETGITLFGWPRDAGSFPIGRYPRLVMIHNSIPAMSTPKALLWNMLDMVKYASKCSLHNFQCLLKAISCLQSTFDYYHGSITGCSNWIQLLHLRHSYAKILQKAKSDMWAPGLNLVSLCHTLWLSNA</sequence>
<dbReference type="EMBL" id="KQ947422">
    <property type="protein sequence ID" value="KUJ13191.1"/>
    <property type="molecule type" value="Genomic_DNA"/>
</dbReference>
<evidence type="ECO:0000256" key="1">
    <source>
        <dbReference type="SAM" id="SignalP"/>
    </source>
</evidence>
<proteinExistence type="predicted"/>
<dbReference type="AlphaFoldDB" id="A0A194WZ09"/>
<feature type="chain" id="PRO_5008267625" evidence="1">
    <location>
        <begin position="22"/>
        <end position="145"/>
    </location>
</feature>
<dbReference type="InParanoid" id="A0A194WZ09"/>
<gene>
    <name evidence="2" type="ORF">LY89DRAFT_154016</name>
</gene>
<protein>
    <submittedName>
        <fullName evidence="2">Uncharacterized protein</fullName>
    </submittedName>
</protein>